<dbReference type="InterPro" id="IPR027409">
    <property type="entry name" value="GroEL-like_apical_dom_sf"/>
</dbReference>
<dbReference type="Gene3D" id="1.10.560.10">
    <property type="entry name" value="GroEL-like equatorial domain"/>
    <property type="match status" value="1"/>
</dbReference>
<evidence type="ECO:0000256" key="2">
    <source>
        <dbReference type="ARBA" id="ARBA00023186"/>
    </source>
</evidence>
<dbReference type="GO" id="GO:0042026">
    <property type="term" value="P:protein refolding"/>
    <property type="evidence" value="ECO:0007669"/>
    <property type="project" value="UniProtKB-UniRule"/>
</dbReference>
<dbReference type="SUPFAM" id="SSF48592">
    <property type="entry name" value="GroEL equatorial domain-like"/>
    <property type="match status" value="1"/>
</dbReference>
<dbReference type="SUPFAM" id="SSF52029">
    <property type="entry name" value="GroEL apical domain-like"/>
    <property type="match status" value="1"/>
</dbReference>
<comment type="similarity">
    <text evidence="1 3 4">Belongs to the chaperonin (HSP60) family.</text>
</comment>
<keyword evidence="3" id="KW-0413">Isomerase</keyword>
<dbReference type="NCBIfam" id="NF009487">
    <property type="entry name" value="PRK12849.1"/>
    <property type="match status" value="1"/>
</dbReference>
<dbReference type="AlphaFoldDB" id="A0A2M8G982"/>
<dbReference type="Gene3D" id="3.50.7.10">
    <property type="entry name" value="GroEL"/>
    <property type="match status" value="1"/>
</dbReference>
<feature type="binding site" evidence="3">
    <location>
        <begin position="494"/>
        <end position="496"/>
    </location>
    <ligand>
        <name>ATP</name>
        <dbReference type="ChEBI" id="CHEBI:30616"/>
    </ligand>
</feature>
<dbReference type="NCBIfam" id="NF009489">
    <property type="entry name" value="PRK12851.1"/>
    <property type="match status" value="1"/>
</dbReference>
<dbReference type="NCBIfam" id="NF009488">
    <property type="entry name" value="PRK12850.1"/>
    <property type="match status" value="1"/>
</dbReference>
<evidence type="ECO:0000256" key="4">
    <source>
        <dbReference type="RuleBase" id="RU000418"/>
    </source>
</evidence>
<dbReference type="NCBIfam" id="TIGR02348">
    <property type="entry name" value="GroEL"/>
    <property type="match status" value="1"/>
</dbReference>
<dbReference type="SUPFAM" id="SSF54849">
    <property type="entry name" value="GroEL-intermediate domain like"/>
    <property type="match status" value="1"/>
</dbReference>
<evidence type="ECO:0000313" key="6">
    <source>
        <dbReference type="EMBL" id="PJC70024.1"/>
    </source>
</evidence>
<dbReference type="InterPro" id="IPR027413">
    <property type="entry name" value="GROEL-like_equatorial_sf"/>
</dbReference>
<evidence type="ECO:0000256" key="3">
    <source>
        <dbReference type="HAMAP-Rule" id="MF_00600"/>
    </source>
</evidence>
<dbReference type="GO" id="GO:0140662">
    <property type="term" value="F:ATP-dependent protein folding chaperone"/>
    <property type="evidence" value="ECO:0007669"/>
    <property type="project" value="InterPro"/>
</dbReference>
<name>A0A2M8G982_9BACT</name>
<dbReference type="PANTHER" id="PTHR45633">
    <property type="entry name" value="60 KDA HEAT SHOCK PROTEIN, MITOCHONDRIAL"/>
    <property type="match status" value="1"/>
</dbReference>
<keyword evidence="3" id="KW-0963">Cytoplasm</keyword>
<dbReference type="Gene3D" id="3.30.260.10">
    <property type="entry name" value="TCP-1-like chaperonin intermediate domain"/>
    <property type="match status" value="1"/>
</dbReference>
<dbReference type="Pfam" id="PF00118">
    <property type="entry name" value="Cpn60_TCP1"/>
    <property type="match status" value="1"/>
</dbReference>
<dbReference type="GO" id="GO:0005524">
    <property type="term" value="F:ATP binding"/>
    <property type="evidence" value="ECO:0007669"/>
    <property type="project" value="UniProtKB-UniRule"/>
</dbReference>
<dbReference type="GO" id="GO:0016853">
    <property type="term" value="F:isomerase activity"/>
    <property type="evidence" value="ECO:0007669"/>
    <property type="project" value="UniProtKB-KW"/>
</dbReference>
<accession>A0A2M8G982</accession>
<dbReference type="HAMAP" id="MF_00600">
    <property type="entry name" value="CH60"/>
    <property type="match status" value="1"/>
</dbReference>
<keyword evidence="3" id="KW-0547">Nucleotide-binding</keyword>
<reference evidence="7" key="1">
    <citation type="submission" date="2017-09" db="EMBL/GenBank/DDBJ databases">
        <title>Depth-based differentiation of microbial function through sediment-hosted aquifers and enrichment of novel symbionts in the deep terrestrial subsurface.</title>
        <authorList>
            <person name="Probst A.J."/>
            <person name="Ladd B."/>
            <person name="Jarett J.K."/>
            <person name="Geller-Mcgrath D.E."/>
            <person name="Sieber C.M.K."/>
            <person name="Emerson J.B."/>
            <person name="Anantharaman K."/>
            <person name="Thomas B.C."/>
            <person name="Malmstrom R."/>
            <person name="Stieglmeier M."/>
            <person name="Klingl A."/>
            <person name="Woyke T."/>
            <person name="Ryan C.M."/>
            <person name="Banfield J.F."/>
        </authorList>
    </citation>
    <scope>NUCLEOTIDE SEQUENCE [LARGE SCALE GENOMIC DNA]</scope>
</reference>
<feature type="binding site" evidence="3">
    <location>
        <position position="414"/>
    </location>
    <ligand>
        <name>ATP</name>
        <dbReference type="ChEBI" id="CHEBI:30616"/>
    </ligand>
</feature>
<dbReference type="PRINTS" id="PR00298">
    <property type="entry name" value="CHAPERONIN60"/>
</dbReference>
<sequence length="563" mass="60283">MAKQILFDEKARAGLKRGVDMLADAVKITLGPKGRNVVLSKGFGAPDITNDGVTIAKEVELEDKIENMGAEIVKEVASKTNDVAGDGTTTAVVLAQSIIKEGFKFVTMGMNAVGIRLGIEEATKRVVEVLKKMAKPIKNRQEIMQVASVSSESEEIGNIIADTLEKVGKDGVVTVEESQTFGVDSEIVKGMQFDRGYVSPYMITNAERMEAIYEDCHILITDKKISAINEILPVLEKVVQTGKKELVIIAEDLEGEALATLVVNKIRGTFSALAVKSPGYGDRRKEMLEDIAIMTGGKVIAEELGLKLDKVDLNMLGQARRIICTKENTTIVGGKGKKQAIEDRVNQIRLQIKQTDSEFDREKLEERLAKLSGGVAVVKVGAATETEMKYKKFKIEDAVNATKAAISEGIVPGGGTAFIKAGVIVNKQFEENKIKAPSKEIAKEFNAGFEILLKSLEEPLAQIVKNAGNEQGGAIVSAVKNSVGESSSSNFGYDALSGKVIPDMIKAGIIDPVKVTRSALENAASAASMLLTTEVVIADLPEKKGQSCAMPPSGMGGMGGEDY</sequence>
<keyword evidence="3" id="KW-0067">ATP-binding</keyword>
<dbReference type="EMBL" id="PFQR01000023">
    <property type="protein sequence ID" value="PJC70024.1"/>
    <property type="molecule type" value="Genomic_DNA"/>
</dbReference>
<evidence type="ECO:0000313" key="7">
    <source>
        <dbReference type="Proteomes" id="UP000229041"/>
    </source>
</evidence>
<organism evidence="6 7">
    <name type="scientific">Candidatus Tagabacteria bacterium CG_4_8_14_3_um_filter_41_8</name>
    <dbReference type="NCBI Taxonomy" id="1975018"/>
    <lineage>
        <taxon>Bacteria</taxon>
        <taxon>Candidatus Tagaibacteriota</taxon>
    </lineage>
</organism>
<feature type="binding site" evidence="3">
    <location>
        <begin position="29"/>
        <end position="32"/>
    </location>
    <ligand>
        <name>ATP</name>
        <dbReference type="ChEBI" id="CHEBI:30616"/>
    </ligand>
</feature>
<comment type="subcellular location">
    <subcellularLocation>
        <location evidence="3">Cytoplasm</location>
    </subcellularLocation>
</comment>
<comment type="function">
    <text evidence="3 5">Together with its co-chaperonin GroES, plays an essential role in assisting protein folding. The GroEL-GroES system forms a nano-cage that allows encapsulation of the non-native substrate proteins and provides a physical environment optimized to promote and accelerate protein folding.</text>
</comment>
<dbReference type="Proteomes" id="UP000229041">
    <property type="component" value="Unassembled WGS sequence"/>
</dbReference>
<dbReference type="FunFam" id="3.50.7.10:FF:000001">
    <property type="entry name" value="60 kDa chaperonin"/>
    <property type="match status" value="1"/>
</dbReference>
<dbReference type="GO" id="GO:0005737">
    <property type="term" value="C:cytoplasm"/>
    <property type="evidence" value="ECO:0007669"/>
    <property type="project" value="UniProtKB-SubCell"/>
</dbReference>
<dbReference type="InterPro" id="IPR001844">
    <property type="entry name" value="Cpn60/GroEL"/>
</dbReference>
<protein>
    <recommendedName>
        <fullName evidence="3">Chaperonin GroEL</fullName>
        <ecNumber evidence="3">5.6.1.7</ecNumber>
    </recommendedName>
    <alternativeName>
        <fullName evidence="3">60 kDa chaperonin</fullName>
    </alternativeName>
    <alternativeName>
        <fullName evidence="3">Chaperonin-60</fullName>
        <shortName evidence="3">Cpn60</shortName>
    </alternativeName>
</protein>
<dbReference type="CDD" id="cd03344">
    <property type="entry name" value="GroEL"/>
    <property type="match status" value="1"/>
</dbReference>
<dbReference type="GO" id="GO:0051082">
    <property type="term" value="F:unfolded protein binding"/>
    <property type="evidence" value="ECO:0007669"/>
    <property type="project" value="UniProtKB-UniRule"/>
</dbReference>
<comment type="caution">
    <text evidence="3">Lacks conserved residue(s) required for the propagation of feature annotation.</text>
</comment>
<dbReference type="InterPro" id="IPR002423">
    <property type="entry name" value="Cpn60/GroEL/TCP-1"/>
</dbReference>
<proteinExistence type="inferred from homology"/>
<comment type="subunit">
    <text evidence="3 5">Forms a cylinder of 14 subunits composed of two heptameric rings stacked back-to-back. Interacts with the co-chaperonin GroES.</text>
</comment>
<dbReference type="InterPro" id="IPR027410">
    <property type="entry name" value="TCP-1-like_intermed_sf"/>
</dbReference>
<feature type="binding site" evidence="3">
    <location>
        <position position="511"/>
    </location>
    <ligand>
        <name>ATP</name>
        <dbReference type="ChEBI" id="CHEBI:30616"/>
    </ligand>
</feature>
<comment type="caution">
    <text evidence="6">The sequence shown here is derived from an EMBL/GenBank/DDBJ whole genome shotgun (WGS) entry which is preliminary data.</text>
</comment>
<feature type="binding site" evidence="3">
    <location>
        <begin position="86"/>
        <end position="90"/>
    </location>
    <ligand>
        <name>ATP</name>
        <dbReference type="ChEBI" id="CHEBI:30616"/>
    </ligand>
</feature>
<keyword evidence="2 3" id="KW-0143">Chaperone</keyword>
<evidence type="ECO:0000256" key="1">
    <source>
        <dbReference type="ARBA" id="ARBA00006607"/>
    </source>
</evidence>
<gene>
    <name evidence="3 6" type="primary">groL</name>
    <name evidence="3" type="synonym">groEL</name>
    <name evidence="6" type="ORF">CO014_00805</name>
</gene>
<dbReference type="EC" id="5.6.1.7" evidence="3"/>
<evidence type="ECO:0000256" key="5">
    <source>
        <dbReference type="RuleBase" id="RU000419"/>
    </source>
</evidence>
<dbReference type="NCBIfam" id="NF000592">
    <property type="entry name" value="PRK00013.1"/>
    <property type="match status" value="1"/>
</dbReference>